<dbReference type="EMBL" id="CP158367">
    <property type="protein sequence ID" value="XBX75827.1"/>
    <property type="molecule type" value="Genomic_DNA"/>
</dbReference>
<keyword evidence="1" id="KW-0812">Transmembrane</keyword>
<keyword evidence="1" id="KW-1133">Transmembrane helix</keyword>
<evidence type="ECO:0000256" key="1">
    <source>
        <dbReference type="SAM" id="Phobius"/>
    </source>
</evidence>
<feature type="transmembrane region" description="Helical" evidence="1">
    <location>
        <begin position="196"/>
        <end position="214"/>
    </location>
</feature>
<gene>
    <name evidence="2" type="ORF">PRVXT_000984</name>
</gene>
<name>A0AAU7VPM5_9FIRM</name>
<dbReference type="PANTHER" id="PTHR37305:SF1">
    <property type="entry name" value="MEMBRANE PROTEIN"/>
    <property type="match status" value="1"/>
</dbReference>
<sequence>MKSYIKFELKRKLKDPKTWFLMAIIFIISFQMIGEYRADDARRPYRYVCFRDFPELLLDSYSQQDTNVPDDILIDSLHIWMETYDQAQAAYVAENYNEYTRLYSFAELLMSRYSHPREDDPRSEWWDQEIKKVWDEVSGGLAYEEIELYNSTNSSSLYGFLINGQLYHHLHINDIEPIGRYHMDSMTFLYHYFREILPILLVFVVVILVFDSINDQWKSGNLKLILTQPFSRKKYLLSKLTTSILHVLFVLLIPALVISLFLGLSDGFENFKYPVTYLEGGFTSADPLPNYLERDAERMGNYQALGISGYSIIRGDISERLTLMPLYQFLLLALALLVLCTVFYVALNILISSVTKNKIIGFSAAAVISIIGIAVSQRWIVDEKLNLSPFTMNNPVNILNGNYNTTPLLAIIVLVTATAMLILGNIWYFKKKDL</sequence>
<reference evidence="2" key="1">
    <citation type="journal article" date="2013" name="Extremophiles">
        <title>Proteinivorax tanatarense gen. nov., sp. nov., an anaerobic, haloalkaliphilic, proteolytic bacterium isolated from a decaying algal bloom, and proposal of Proteinivoraceae fam. nov.</title>
        <authorList>
            <person name="Kevbrin V."/>
            <person name="Boltyanskaya Y."/>
            <person name="Zhilina T."/>
            <person name="Kolganova T."/>
            <person name="Lavrentjeva E."/>
            <person name="Kuznetsov B."/>
        </authorList>
    </citation>
    <scope>NUCLEOTIDE SEQUENCE</scope>
    <source>
        <strain evidence="2">Z-910T</strain>
    </source>
</reference>
<feature type="transmembrane region" description="Helical" evidence="1">
    <location>
        <begin position="326"/>
        <end position="347"/>
    </location>
</feature>
<evidence type="ECO:0000313" key="2">
    <source>
        <dbReference type="EMBL" id="XBX75827.1"/>
    </source>
</evidence>
<reference evidence="2" key="2">
    <citation type="submission" date="2024-06" db="EMBL/GenBank/DDBJ databases">
        <authorList>
            <person name="Petrova K.O."/>
            <person name="Toshchakov S.V."/>
            <person name="Boltjanskaja Y.V."/>
            <person name="Kevbrin V."/>
        </authorList>
    </citation>
    <scope>NUCLEOTIDE SEQUENCE</scope>
    <source>
        <strain evidence="2">Z-910T</strain>
    </source>
</reference>
<feature type="transmembrane region" description="Helical" evidence="1">
    <location>
        <begin position="235"/>
        <end position="264"/>
    </location>
</feature>
<proteinExistence type="predicted"/>
<feature type="transmembrane region" description="Helical" evidence="1">
    <location>
        <begin position="359"/>
        <end position="380"/>
    </location>
</feature>
<dbReference type="PANTHER" id="PTHR37305">
    <property type="entry name" value="INTEGRAL MEMBRANE PROTEIN-RELATED"/>
    <property type="match status" value="1"/>
</dbReference>
<dbReference type="Pfam" id="PF12679">
    <property type="entry name" value="ABC2_membrane_2"/>
    <property type="match status" value="1"/>
</dbReference>
<feature type="transmembrane region" description="Helical" evidence="1">
    <location>
        <begin position="20"/>
        <end position="38"/>
    </location>
</feature>
<protein>
    <submittedName>
        <fullName evidence="2">ABC transporter permease subunit</fullName>
    </submittedName>
</protein>
<dbReference type="AlphaFoldDB" id="A0AAU7VPM5"/>
<dbReference type="GO" id="GO:0140359">
    <property type="term" value="F:ABC-type transporter activity"/>
    <property type="evidence" value="ECO:0007669"/>
    <property type="project" value="InterPro"/>
</dbReference>
<dbReference type="GO" id="GO:0005886">
    <property type="term" value="C:plasma membrane"/>
    <property type="evidence" value="ECO:0007669"/>
    <property type="project" value="UniProtKB-SubCell"/>
</dbReference>
<organism evidence="2">
    <name type="scientific">Proteinivorax tanatarense</name>
    <dbReference type="NCBI Taxonomy" id="1260629"/>
    <lineage>
        <taxon>Bacteria</taxon>
        <taxon>Bacillati</taxon>
        <taxon>Bacillota</taxon>
        <taxon>Clostridia</taxon>
        <taxon>Eubacteriales</taxon>
        <taxon>Proteinivoracaceae</taxon>
        <taxon>Proteinivorax</taxon>
    </lineage>
</organism>
<dbReference type="RefSeq" id="WP_350344563.1">
    <property type="nucleotide sequence ID" value="NZ_CP158367.1"/>
</dbReference>
<keyword evidence="1" id="KW-0472">Membrane</keyword>
<feature type="transmembrane region" description="Helical" evidence="1">
    <location>
        <begin position="408"/>
        <end position="429"/>
    </location>
</feature>
<accession>A0AAU7VPM5</accession>